<feature type="compositionally biased region" description="Basic and acidic residues" evidence="1">
    <location>
        <begin position="34"/>
        <end position="60"/>
    </location>
</feature>
<feature type="region of interest" description="Disordered" evidence="1">
    <location>
        <begin position="1"/>
        <end position="68"/>
    </location>
</feature>
<evidence type="ECO:0008006" key="4">
    <source>
        <dbReference type="Google" id="ProtNLM"/>
    </source>
</evidence>
<reference evidence="2 3" key="1">
    <citation type="submission" date="2023-01" db="EMBL/GenBank/DDBJ databases">
        <title>Complete genome sequence of Roseicyclus marinus strain Dej080120_10.</title>
        <authorList>
            <person name="Ueki S."/>
            <person name="Maruyama F."/>
        </authorList>
    </citation>
    <scope>NUCLEOTIDE SEQUENCE [LARGE SCALE GENOMIC DNA]</scope>
    <source>
        <strain evidence="2 3">Dej080120_10</strain>
    </source>
</reference>
<keyword evidence="3" id="KW-1185">Reference proteome</keyword>
<dbReference type="AlphaFoldDB" id="A0AA48KKQ0"/>
<evidence type="ECO:0000313" key="2">
    <source>
        <dbReference type="EMBL" id="BDW85335.1"/>
    </source>
</evidence>
<dbReference type="Proteomes" id="UP001337723">
    <property type="component" value="Chromosome"/>
</dbReference>
<name>A0AA48KKQ0_9RHOB</name>
<dbReference type="RefSeq" id="WP_338276102.1">
    <property type="nucleotide sequence ID" value="NZ_AP027266.1"/>
</dbReference>
<dbReference type="KEGG" id="rmai:MACH21_15120"/>
<gene>
    <name evidence="2" type="ORF">MACH21_15120</name>
</gene>
<proteinExistence type="predicted"/>
<evidence type="ECO:0000256" key="1">
    <source>
        <dbReference type="SAM" id="MobiDB-lite"/>
    </source>
</evidence>
<dbReference type="Pfam" id="PF13770">
    <property type="entry name" value="DUF4169"/>
    <property type="match status" value="1"/>
</dbReference>
<sequence>MARDVINLGRVRKQRARDEKRRTADANAARFGRTKAERAAEAARLRAEAAHLDAHRRDPADPAGEPEA</sequence>
<evidence type="ECO:0000313" key="3">
    <source>
        <dbReference type="Proteomes" id="UP001337723"/>
    </source>
</evidence>
<accession>A0AA48KKQ0</accession>
<dbReference type="InterPro" id="IPR025227">
    <property type="entry name" value="DUF4169"/>
</dbReference>
<dbReference type="EMBL" id="AP027266">
    <property type="protein sequence ID" value="BDW85335.1"/>
    <property type="molecule type" value="Genomic_DNA"/>
</dbReference>
<organism evidence="2 3">
    <name type="scientific">Roseicyclus marinus</name>
    <dbReference type="NCBI Taxonomy" id="2161673"/>
    <lineage>
        <taxon>Bacteria</taxon>
        <taxon>Pseudomonadati</taxon>
        <taxon>Pseudomonadota</taxon>
        <taxon>Alphaproteobacteria</taxon>
        <taxon>Rhodobacterales</taxon>
        <taxon>Roseobacteraceae</taxon>
        <taxon>Roseicyclus</taxon>
    </lineage>
</organism>
<protein>
    <recommendedName>
        <fullName evidence="4">DUF4169 family protein</fullName>
    </recommendedName>
</protein>